<name>A0A7R9CY59_TIMPO</name>
<sequence>MSTARILTSHRGSLTTTAKCMSCYKTPFTVSDGGRTTATWLLLSEIPSNPKNMAKINIQIFSSKHTPIC</sequence>
<dbReference type="AlphaFoldDB" id="A0A7R9CY59"/>
<accession>A0A7R9CY59</accession>
<protein>
    <submittedName>
        <fullName evidence="1">Uncharacterized protein</fullName>
    </submittedName>
</protein>
<gene>
    <name evidence="1" type="ORF">TPSB3V08_LOCUS4594</name>
</gene>
<reference evidence="1" key="1">
    <citation type="submission" date="2020-11" db="EMBL/GenBank/DDBJ databases">
        <authorList>
            <person name="Tran Van P."/>
        </authorList>
    </citation>
    <scope>NUCLEOTIDE SEQUENCE</scope>
</reference>
<evidence type="ECO:0000313" key="1">
    <source>
        <dbReference type="EMBL" id="CAD7404647.1"/>
    </source>
</evidence>
<proteinExistence type="predicted"/>
<dbReference type="EMBL" id="OD002236">
    <property type="protein sequence ID" value="CAD7404647.1"/>
    <property type="molecule type" value="Genomic_DNA"/>
</dbReference>
<organism evidence="1">
    <name type="scientific">Timema poppense</name>
    <name type="common">Walking stick</name>
    <dbReference type="NCBI Taxonomy" id="170557"/>
    <lineage>
        <taxon>Eukaryota</taxon>
        <taxon>Metazoa</taxon>
        <taxon>Ecdysozoa</taxon>
        <taxon>Arthropoda</taxon>
        <taxon>Hexapoda</taxon>
        <taxon>Insecta</taxon>
        <taxon>Pterygota</taxon>
        <taxon>Neoptera</taxon>
        <taxon>Polyneoptera</taxon>
        <taxon>Phasmatodea</taxon>
        <taxon>Timematodea</taxon>
        <taxon>Timematoidea</taxon>
        <taxon>Timematidae</taxon>
        <taxon>Timema</taxon>
    </lineage>
</organism>